<feature type="domain" description="DUF3870" evidence="1">
    <location>
        <begin position="8"/>
        <end position="100"/>
    </location>
</feature>
<sequence length="113" mass="13133">MRMTSVLITAYAKAPQNTSMYENYKYAGIVLEIHKESHIILNAEFTFLTNLAQDYFKRMIIGYDFSKDIKPLIEEITSDFIAPSQQAVIVALKVAHQRYKDSLEARKLKKERE</sequence>
<evidence type="ECO:0000259" key="1">
    <source>
        <dbReference type="Pfam" id="PF12986"/>
    </source>
</evidence>
<evidence type="ECO:0000313" key="3">
    <source>
        <dbReference type="Proteomes" id="UP000031982"/>
    </source>
</evidence>
<evidence type="ECO:0000313" key="2">
    <source>
        <dbReference type="EMBL" id="KIL80282.1"/>
    </source>
</evidence>
<protein>
    <recommendedName>
        <fullName evidence="1">DUF3870 domain-containing protein</fullName>
    </recommendedName>
</protein>
<dbReference type="Proteomes" id="UP000031982">
    <property type="component" value="Unassembled WGS sequence"/>
</dbReference>
<reference evidence="2 3" key="1">
    <citation type="submission" date="2015-01" db="EMBL/GenBank/DDBJ databases">
        <title>Genome Assembly of Bacillus badius MTCC 1458.</title>
        <authorList>
            <person name="Verma A."/>
            <person name="Khatri I."/>
            <person name="Mual P."/>
            <person name="Subramanian S."/>
            <person name="Krishnamurthi S."/>
        </authorList>
    </citation>
    <scope>NUCLEOTIDE SEQUENCE [LARGE SCALE GENOMIC DNA]</scope>
    <source>
        <strain evidence="2 3">MTCC 1458</strain>
    </source>
</reference>
<comment type="caution">
    <text evidence="2">The sequence shown here is derived from an EMBL/GenBank/DDBJ whole genome shotgun (WGS) entry which is preliminary data.</text>
</comment>
<gene>
    <name evidence="2" type="ORF">SD77_0130</name>
</gene>
<dbReference type="EMBL" id="JXLP01000001">
    <property type="protein sequence ID" value="KIL80282.1"/>
    <property type="molecule type" value="Genomic_DNA"/>
</dbReference>
<dbReference type="RefSeq" id="WP_041099486.1">
    <property type="nucleotide sequence ID" value="NZ_CP082363.1"/>
</dbReference>
<name>A0ABR5AZV6_BACBA</name>
<organism evidence="2 3">
    <name type="scientific">Bacillus badius</name>
    <dbReference type="NCBI Taxonomy" id="1455"/>
    <lineage>
        <taxon>Bacteria</taxon>
        <taxon>Bacillati</taxon>
        <taxon>Bacillota</taxon>
        <taxon>Bacilli</taxon>
        <taxon>Bacillales</taxon>
        <taxon>Bacillaceae</taxon>
        <taxon>Pseudobacillus</taxon>
    </lineage>
</organism>
<dbReference type="Pfam" id="PF12986">
    <property type="entry name" value="DUF3870"/>
    <property type="match status" value="1"/>
</dbReference>
<accession>A0ABR5AZV6</accession>
<dbReference type="InterPro" id="IPR024617">
    <property type="entry name" value="DUF3870"/>
</dbReference>
<proteinExistence type="predicted"/>
<keyword evidence="3" id="KW-1185">Reference proteome</keyword>